<dbReference type="NCBIfam" id="TIGR01376">
    <property type="entry name" value="POMP_repeat"/>
    <property type="match status" value="1"/>
</dbReference>
<keyword evidence="7" id="KW-0998">Cell outer membrane</keyword>
<evidence type="ECO:0000256" key="1">
    <source>
        <dbReference type="ARBA" id="ARBA00004196"/>
    </source>
</evidence>
<sequence>MGGALHLAGDTRLANISSSSFVANVAGQYGDSLSDNVIGFGGAMGAGVTTSNCTFQDNVATLSGGGIDTAQVPSFRVVGARFINNTAGLVGPDWALDPLNQGQSFGGAISAQASVLVVSGGTLFIQNQAALGGAVYADRMGDLSFDGSGAEDASAGLSASDLGVTFTGNRAAVGGALLASGGSPTYMTGPHLLLANNTAATGGAVVLHASYGQFVRVGFVNNSAMLERRLLSPVQQAWVNNLGCGQGGGGALCIQGYQPALTSELIVCDWTANTGISGGALHVSGLGDCDPGQDCFHLILYNSTMKRNAALGGGGGAVYWQHQHSLTVVCAADARRLEALRLVQDEQYAKRDWAVAQRDALGPCDEWEGNTAEGGYGPAVASSPFALSAPPVIPFYTSGDDLTIQVDVLDHYSQVVSGVQPGSSAVLVTGHAPSLSGQTQLAARNGSANFTALRLRGTAGLHPMSFTATSPLRTLHTAAVIVGMRNCLVGEFLAATGDQCLPCEAGTFNTADCSNTQLGGGLIVPQNGYWHSNPFSQVVQRCPYPGACAHDGRSQMVSVLQTQLLTATRQLLQAQAQAVVADFLAQFSNNSLHGSLHWLLSNSSNVALLTGAGGADGHALHISRGPWAALEVLDHDTSKLQVWQDLVMVWPGSKARVDARNAARMYEDAMCAEGHAGILCATCMPGWGAIQEGRCLSCPPW</sequence>
<accession>A0A699YXQ4</accession>
<organism evidence="8 9">
    <name type="scientific">Haematococcus lacustris</name>
    <name type="common">Green alga</name>
    <name type="synonym">Haematococcus pluvialis</name>
    <dbReference type="NCBI Taxonomy" id="44745"/>
    <lineage>
        <taxon>Eukaryota</taxon>
        <taxon>Viridiplantae</taxon>
        <taxon>Chlorophyta</taxon>
        <taxon>core chlorophytes</taxon>
        <taxon>Chlorophyceae</taxon>
        <taxon>CS clade</taxon>
        <taxon>Chlamydomonadales</taxon>
        <taxon>Haematococcaceae</taxon>
        <taxon>Haematococcus</taxon>
    </lineage>
</organism>
<protein>
    <submittedName>
        <fullName evidence="8">Uncharacterized protein</fullName>
    </submittedName>
</protein>
<keyword evidence="4" id="KW-0964">Secreted</keyword>
<dbReference type="PANTHER" id="PTHR11319">
    <property type="entry name" value="G PROTEIN-COUPLED RECEPTOR-RELATED"/>
    <property type="match status" value="1"/>
</dbReference>
<dbReference type="GO" id="GO:0005576">
    <property type="term" value="C:extracellular region"/>
    <property type="evidence" value="ECO:0007669"/>
    <property type="project" value="UniProtKB-SubCell"/>
</dbReference>
<gene>
    <name evidence="8" type="ORF">HaLaN_11217</name>
</gene>
<evidence type="ECO:0000313" key="9">
    <source>
        <dbReference type="Proteomes" id="UP000485058"/>
    </source>
</evidence>
<dbReference type="AlphaFoldDB" id="A0A699YXQ4"/>
<comment type="subcellular location">
    <subcellularLocation>
        <location evidence="1">Cell envelope</location>
    </subcellularLocation>
    <subcellularLocation>
        <location evidence="2">Cell outer membrane</location>
    </subcellularLocation>
    <subcellularLocation>
        <location evidence="3">Secreted</location>
    </subcellularLocation>
</comment>
<keyword evidence="6" id="KW-0472">Membrane</keyword>
<comment type="caution">
    <text evidence="8">The sequence shown here is derived from an EMBL/GenBank/DDBJ whole genome shotgun (WGS) entry which is preliminary data.</text>
</comment>
<keyword evidence="5" id="KW-0732">Signal</keyword>
<dbReference type="Proteomes" id="UP000485058">
    <property type="component" value="Unassembled WGS sequence"/>
</dbReference>
<dbReference type="InterPro" id="IPR003368">
    <property type="entry name" value="POMP_repeat"/>
</dbReference>
<reference evidence="8 9" key="1">
    <citation type="submission" date="2020-02" db="EMBL/GenBank/DDBJ databases">
        <title>Draft genome sequence of Haematococcus lacustris strain NIES-144.</title>
        <authorList>
            <person name="Morimoto D."/>
            <person name="Nakagawa S."/>
            <person name="Yoshida T."/>
            <person name="Sawayama S."/>
        </authorList>
    </citation>
    <scope>NUCLEOTIDE SEQUENCE [LARGE SCALE GENOMIC DNA]</scope>
    <source>
        <strain evidence="8 9">NIES-144</strain>
    </source>
</reference>
<evidence type="ECO:0000256" key="5">
    <source>
        <dbReference type="ARBA" id="ARBA00022729"/>
    </source>
</evidence>
<dbReference type="PANTHER" id="PTHR11319:SF35">
    <property type="entry name" value="OUTER MEMBRANE PROTEIN PMPC-RELATED"/>
    <property type="match status" value="1"/>
</dbReference>
<evidence type="ECO:0000256" key="6">
    <source>
        <dbReference type="ARBA" id="ARBA00023136"/>
    </source>
</evidence>
<evidence type="ECO:0000256" key="7">
    <source>
        <dbReference type="ARBA" id="ARBA00023237"/>
    </source>
</evidence>
<keyword evidence="9" id="KW-1185">Reference proteome</keyword>
<dbReference type="EMBL" id="BLLF01000800">
    <property type="protein sequence ID" value="GFH15057.1"/>
    <property type="molecule type" value="Genomic_DNA"/>
</dbReference>
<evidence type="ECO:0000256" key="4">
    <source>
        <dbReference type="ARBA" id="ARBA00022525"/>
    </source>
</evidence>
<name>A0A699YXQ4_HAELA</name>
<evidence type="ECO:0000256" key="3">
    <source>
        <dbReference type="ARBA" id="ARBA00004613"/>
    </source>
</evidence>
<evidence type="ECO:0000256" key="2">
    <source>
        <dbReference type="ARBA" id="ARBA00004442"/>
    </source>
</evidence>
<evidence type="ECO:0000313" key="8">
    <source>
        <dbReference type="EMBL" id="GFH15057.1"/>
    </source>
</evidence>
<proteinExistence type="predicted"/>